<protein>
    <submittedName>
        <fullName evidence="1">Uncharacterized protein</fullName>
    </submittedName>
</protein>
<dbReference type="Proteomes" id="UP000501421">
    <property type="component" value="Chromosome"/>
</dbReference>
<evidence type="ECO:0000313" key="1">
    <source>
        <dbReference type="EMBL" id="BBW98595.1"/>
    </source>
</evidence>
<sequence length="61" mass="6957">MKVPYISSSTKIVKIAYIESKWSGNYPRKVQSWANELGILLTFMDDSSCIRNVIDTTNTIE</sequence>
<reference evidence="2" key="1">
    <citation type="journal article" date="2020" name="Microbiol. Resour. Announc.">
        <title>Complete Genome Sequence of Geobacillus sp. Strain E55-1, Isolated from Mine Geyser in Japan.</title>
        <authorList>
            <person name="Miyazaki K."/>
            <person name="Hase E."/>
            <person name="Tokito N."/>
        </authorList>
    </citation>
    <scope>NUCLEOTIDE SEQUENCE [LARGE SCALE GENOMIC DNA]</scope>
    <source>
        <strain evidence="2">E55-1</strain>
    </source>
</reference>
<name>A0A679FV88_9BACL</name>
<dbReference type="EMBL" id="AP022557">
    <property type="protein sequence ID" value="BBW98595.1"/>
    <property type="molecule type" value="Genomic_DNA"/>
</dbReference>
<gene>
    <name evidence="1" type="ORF">GsuE55_34280</name>
</gene>
<organism evidence="1 2">
    <name type="scientific">Geobacillus subterraneus</name>
    <dbReference type="NCBI Taxonomy" id="129338"/>
    <lineage>
        <taxon>Bacteria</taxon>
        <taxon>Bacillati</taxon>
        <taxon>Bacillota</taxon>
        <taxon>Bacilli</taxon>
        <taxon>Bacillales</taxon>
        <taxon>Anoxybacillaceae</taxon>
        <taxon>Geobacillus</taxon>
    </lineage>
</organism>
<evidence type="ECO:0000313" key="2">
    <source>
        <dbReference type="Proteomes" id="UP000501421"/>
    </source>
</evidence>
<keyword evidence="2" id="KW-1185">Reference proteome</keyword>
<proteinExistence type="predicted"/>
<accession>A0A679FV88</accession>
<dbReference type="AlphaFoldDB" id="A0A679FV88"/>